<protein>
    <submittedName>
        <fullName evidence="3">TDIFp like</fullName>
    </submittedName>
</protein>
<evidence type="ECO:0000313" key="4">
    <source>
        <dbReference type="Proteomes" id="UP000241394"/>
    </source>
</evidence>
<dbReference type="InParanoid" id="A0A2R6PX80"/>
<feature type="chain" id="PRO_5015316745" evidence="2">
    <location>
        <begin position="34"/>
        <end position="87"/>
    </location>
</feature>
<dbReference type="Proteomes" id="UP000241394">
    <property type="component" value="Chromosome LG22"/>
</dbReference>
<gene>
    <name evidence="3" type="ORF">CEY00_Acc24971</name>
</gene>
<dbReference type="OMA" id="YFIMASS"/>
<dbReference type="Gramene" id="PSR98366">
    <property type="protein sequence ID" value="PSR98366"/>
    <property type="gene ID" value="CEY00_Acc24971"/>
</dbReference>
<reference evidence="3 4" key="1">
    <citation type="submission" date="2017-07" db="EMBL/GenBank/DDBJ databases">
        <title>An improved, manually edited Actinidia chinensis var. chinensis (kiwifruit) genome highlights the challenges associated with draft genomes and gene prediction in plants.</title>
        <authorList>
            <person name="Pilkington S."/>
            <person name="Crowhurst R."/>
            <person name="Hilario E."/>
            <person name="Nardozza S."/>
            <person name="Fraser L."/>
            <person name="Peng Y."/>
            <person name="Gunaseelan K."/>
            <person name="Simpson R."/>
            <person name="Tahir J."/>
            <person name="Deroles S."/>
            <person name="Templeton K."/>
            <person name="Luo Z."/>
            <person name="Davy M."/>
            <person name="Cheng C."/>
            <person name="Mcneilage M."/>
            <person name="Scaglione D."/>
            <person name="Liu Y."/>
            <person name="Zhang Q."/>
            <person name="Datson P."/>
            <person name="De Silva N."/>
            <person name="Gardiner S."/>
            <person name="Bassett H."/>
            <person name="Chagne D."/>
            <person name="Mccallum J."/>
            <person name="Dzierzon H."/>
            <person name="Deng C."/>
            <person name="Wang Y.-Y."/>
            <person name="Barron N."/>
            <person name="Manako K."/>
            <person name="Bowen J."/>
            <person name="Foster T."/>
            <person name="Erridge Z."/>
            <person name="Tiffin H."/>
            <person name="Waite C."/>
            <person name="Davies K."/>
            <person name="Grierson E."/>
            <person name="Laing W."/>
            <person name="Kirk R."/>
            <person name="Chen X."/>
            <person name="Wood M."/>
            <person name="Montefiori M."/>
            <person name="Brummell D."/>
            <person name="Schwinn K."/>
            <person name="Catanach A."/>
            <person name="Fullerton C."/>
            <person name="Li D."/>
            <person name="Meiyalaghan S."/>
            <person name="Nieuwenhuizen N."/>
            <person name="Read N."/>
            <person name="Prakash R."/>
            <person name="Hunter D."/>
            <person name="Zhang H."/>
            <person name="Mckenzie M."/>
            <person name="Knabel M."/>
            <person name="Harris A."/>
            <person name="Allan A."/>
            <person name="Chen A."/>
            <person name="Janssen B."/>
            <person name="Plunkett B."/>
            <person name="Dwamena C."/>
            <person name="Voogd C."/>
            <person name="Leif D."/>
            <person name="Lafferty D."/>
            <person name="Souleyre E."/>
            <person name="Varkonyi-Gasic E."/>
            <person name="Gambi F."/>
            <person name="Hanley J."/>
            <person name="Yao J.-L."/>
            <person name="Cheung J."/>
            <person name="David K."/>
            <person name="Warren B."/>
            <person name="Marsh K."/>
            <person name="Snowden K."/>
            <person name="Lin-Wang K."/>
            <person name="Brian L."/>
            <person name="Martinez-Sanchez M."/>
            <person name="Wang M."/>
            <person name="Ileperuma N."/>
            <person name="Macnee N."/>
            <person name="Campin R."/>
            <person name="Mcatee P."/>
            <person name="Drummond R."/>
            <person name="Espley R."/>
            <person name="Ireland H."/>
            <person name="Wu R."/>
            <person name="Atkinson R."/>
            <person name="Karunairetnam S."/>
            <person name="Bulley S."/>
            <person name="Chunkath S."/>
            <person name="Hanley Z."/>
            <person name="Storey R."/>
            <person name="Thrimawithana A."/>
            <person name="Thomson S."/>
            <person name="David C."/>
            <person name="Testolin R."/>
        </authorList>
    </citation>
    <scope>NUCLEOTIDE SEQUENCE [LARGE SCALE GENOMIC DNA]</scope>
    <source>
        <strain evidence="4">cv. Red5</strain>
        <tissue evidence="3">Young leaf</tissue>
    </source>
</reference>
<keyword evidence="4" id="KW-1185">Reference proteome</keyword>
<evidence type="ECO:0000313" key="3">
    <source>
        <dbReference type="EMBL" id="PSR98366.1"/>
    </source>
</evidence>
<reference evidence="4" key="2">
    <citation type="journal article" date="2018" name="BMC Genomics">
        <title>A manually annotated Actinidia chinensis var. chinensis (kiwifruit) genome highlights the challenges associated with draft genomes and gene prediction in plants.</title>
        <authorList>
            <person name="Pilkington S.M."/>
            <person name="Crowhurst R."/>
            <person name="Hilario E."/>
            <person name="Nardozza S."/>
            <person name="Fraser L."/>
            <person name="Peng Y."/>
            <person name="Gunaseelan K."/>
            <person name="Simpson R."/>
            <person name="Tahir J."/>
            <person name="Deroles S.C."/>
            <person name="Templeton K."/>
            <person name="Luo Z."/>
            <person name="Davy M."/>
            <person name="Cheng C."/>
            <person name="McNeilage M."/>
            <person name="Scaglione D."/>
            <person name="Liu Y."/>
            <person name="Zhang Q."/>
            <person name="Datson P."/>
            <person name="De Silva N."/>
            <person name="Gardiner S.E."/>
            <person name="Bassett H."/>
            <person name="Chagne D."/>
            <person name="McCallum J."/>
            <person name="Dzierzon H."/>
            <person name="Deng C."/>
            <person name="Wang Y.Y."/>
            <person name="Barron L."/>
            <person name="Manako K."/>
            <person name="Bowen J."/>
            <person name="Foster T.M."/>
            <person name="Erridge Z.A."/>
            <person name="Tiffin H."/>
            <person name="Waite C.N."/>
            <person name="Davies K.M."/>
            <person name="Grierson E.P."/>
            <person name="Laing W.A."/>
            <person name="Kirk R."/>
            <person name="Chen X."/>
            <person name="Wood M."/>
            <person name="Montefiori M."/>
            <person name="Brummell D.A."/>
            <person name="Schwinn K.E."/>
            <person name="Catanach A."/>
            <person name="Fullerton C."/>
            <person name="Li D."/>
            <person name="Meiyalaghan S."/>
            <person name="Nieuwenhuizen N."/>
            <person name="Read N."/>
            <person name="Prakash R."/>
            <person name="Hunter D."/>
            <person name="Zhang H."/>
            <person name="McKenzie M."/>
            <person name="Knabel M."/>
            <person name="Harris A."/>
            <person name="Allan A.C."/>
            <person name="Gleave A."/>
            <person name="Chen A."/>
            <person name="Janssen B.J."/>
            <person name="Plunkett B."/>
            <person name="Ampomah-Dwamena C."/>
            <person name="Voogd C."/>
            <person name="Leif D."/>
            <person name="Lafferty D."/>
            <person name="Souleyre E.J.F."/>
            <person name="Varkonyi-Gasic E."/>
            <person name="Gambi F."/>
            <person name="Hanley J."/>
            <person name="Yao J.L."/>
            <person name="Cheung J."/>
            <person name="David K.M."/>
            <person name="Warren B."/>
            <person name="Marsh K."/>
            <person name="Snowden K.C."/>
            <person name="Lin-Wang K."/>
            <person name="Brian L."/>
            <person name="Martinez-Sanchez M."/>
            <person name="Wang M."/>
            <person name="Ileperuma N."/>
            <person name="Macnee N."/>
            <person name="Campin R."/>
            <person name="McAtee P."/>
            <person name="Drummond R.S.M."/>
            <person name="Espley R.V."/>
            <person name="Ireland H.S."/>
            <person name="Wu R."/>
            <person name="Atkinson R.G."/>
            <person name="Karunairetnam S."/>
            <person name="Bulley S."/>
            <person name="Chunkath S."/>
            <person name="Hanley Z."/>
            <person name="Storey R."/>
            <person name="Thrimawithana A.H."/>
            <person name="Thomson S."/>
            <person name="David C."/>
            <person name="Testolin R."/>
            <person name="Huang H."/>
            <person name="Hellens R.P."/>
            <person name="Schaffer R.J."/>
        </authorList>
    </citation>
    <scope>NUCLEOTIDE SEQUENCE [LARGE SCALE GENOMIC DNA]</scope>
    <source>
        <strain evidence="4">cv. Red5</strain>
    </source>
</reference>
<keyword evidence="2" id="KW-0732">Signal</keyword>
<comment type="caution">
    <text evidence="3">The sequence shown here is derived from an EMBL/GenBank/DDBJ whole genome shotgun (WGS) entry which is preliminary data.</text>
</comment>
<dbReference type="FunCoup" id="A0A2R6PX80">
    <property type="interactions" value="56"/>
</dbReference>
<dbReference type="EMBL" id="NKQK01000022">
    <property type="protein sequence ID" value="PSR98366.1"/>
    <property type="molecule type" value="Genomic_DNA"/>
</dbReference>
<sequence length="87" mass="9561">MAKPSKTLHESFTKSKFLLLLVGLLLIVPPLFARPLDYSSSPNRVLLDSPTMNSFSSSTTTTSTTRNRQFEVAAHEVPSGPNPESNR</sequence>
<proteinExistence type="predicted"/>
<feature type="compositionally biased region" description="Low complexity" evidence="1">
    <location>
        <begin position="56"/>
        <end position="65"/>
    </location>
</feature>
<evidence type="ECO:0000256" key="1">
    <source>
        <dbReference type="SAM" id="MobiDB-lite"/>
    </source>
</evidence>
<name>A0A2R6PX80_ACTCC</name>
<dbReference type="AlphaFoldDB" id="A0A2R6PX80"/>
<feature type="signal peptide" evidence="2">
    <location>
        <begin position="1"/>
        <end position="33"/>
    </location>
</feature>
<evidence type="ECO:0000256" key="2">
    <source>
        <dbReference type="SAM" id="SignalP"/>
    </source>
</evidence>
<feature type="region of interest" description="Disordered" evidence="1">
    <location>
        <begin position="43"/>
        <end position="87"/>
    </location>
</feature>
<organism evidence="3 4">
    <name type="scientific">Actinidia chinensis var. chinensis</name>
    <name type="common">Chinese soft-hair kiwi</name>
    <dbReference type="NCBI Taxonomy" id="1590841"/>
    <lineage>
        <taxon>Eukaryota</taxon>
        <taxon>Viridiplantae</taxon>
        <taxon>Streptophyta</taxon>
        <taxon>Embryophyta</taxon>
        <taxon>Tracheophyta</taxon>
        <taxon>Spermatophyta</taxon>
        <taxon>Magnoliopsida</taxon>
        <taxon>eudicotyledons</taxon>
        <taxon>Gunneridae</taxon>
        <taxon>Pentapetalae</taxon>
        <taxon>asterids</taxon>
        <taxon>Ericales</taxon>
        <taxon>Actinidiaceae</taxon>
        <taxon>Actinidia</taxon>
    </lineage>
</organism>
<accession>A0A2R6PX80</accession>